<dbReference type="Gene3D" id="1.50.10.10">
    <property type="match status" value="1"/>
</dbReference>
<organism evidence="8 9">
    <name type="scientific">Pseudomonas coleopterorum</name>
    <dbReference type="NCBI Taxonomy" id="1605838"/>
    <lineage>
        <taxon>Bacteria</taxon>
        <taxon>Pseudomonadati</taxon>
        <taxon>Pseudomonadota</taxon>
        <taxon>Gammaproteobacteria</taxon>
        <taxon>Pseudomonadales</taxon>
        <taxon>Pseudomonadaceae</taxon>
        <taxon>Pseudomonas</taxon>
    </lineage>
</organism>
<dbReference type="InterPro" id="IPR011013">
    <property type="entry name" value="Gal_mutarotase_sf_dom"/>
</dbReference>
<evidence type="ECO:0000256" key="5">
    <source>
        <dbReference type="PIRSR" id="PIRSR036289-51"/>
    </source>
</evidence>
<dbReference type="GO" id="GO:0030246">
    <property type="term" value="F:carbohydrate binding"/>
    <property type="evidence" value="ECO:0007669"/>
    <property type="project" value="InterPro"/>
</dbReference>
<feature type="binding site" evidence="5">
    <location>
        <begin position="634"/>
        <end position="635"/>
    </location>
    <ligand>
        <name>substrate</name>
    </ligand>
</feature>
<feature type="domain" description="Glycoside hydrolase family 65 central catalytic" evidence="6">
    <location>
        <begin position="343"/>
        <end position="733"/>
    </location>
</feature>
<dbReference type="Gene3D" id="2.70.98.40">
    <property type="entry name" value="Glycoside hydrolase, family 65, N-terminal domain"/>
    <property type="match status" value="1"/>
</dbReference>
<dbReference type="Proteomes" id="UP001258207">
    <property type="component" value="Chromosome"/>
</dbReference>
<keyword evidence="3" id="KW-0808">Transferase</keyword>
<sequence length="816" mass="92225">MTIDACTLEESLHDAHAGYRCFPAARPWTTPMTDRATHSLAFDHFELDDEQRREALFTLANGVISWRACSPEACAVPRPEGHYPGLYRAGWYDDAARQVNGTTTHIAALVNLPDPFGLTFSLNEQPWFALAEDTLRSYHQHVDMQRGVLTRRLSLLLGGTPVELVETRFVSLANAQLAVLRWELHAQKPLTGLRVRATLDNSRGNYLIERDRDYEGRRLRSHRWEHLPDGRAGVVATLEDPSRKVAVAVQTVAPCQWQGQVVDDRLVQEGTVEWPEQGPLVLEKRVIVQVDDEFHGLSSSMAALPDAPYAALLTAHEQAWQDTWEYGRIRVADPAVDHPLQFAGWHIQQTVSPLSIGRDLGFPARGWQEGYFGQVFWDELFAFPLFATHRPELASSLLDYRHTRLPAARRRAARLGYGGAMFPWRSAHDGEEQTQPFQYYPLSGHWVPDPTHLQRHIGSAVAYDAWTLYLATGDEQQLAGKIGDLIIEVARYWASVARYDESRQRYVIEGVIGPDEYHNAYPHAEQPGLDNNAYTNLMAVWTLCRALDVLQRLPTILREDLVERLALRPDEASHWEHVSRNMFLPFTADGVLDQFEGFDRLQPAPDEWKREDNPRLDWMLEARGDHCDHYQVSKQADTLMLFYLLSQDQLQALFDRLRYPFDSDIARRTMDYHLGHVFHESSLSKTVCAGALAHTDSDASWMYYQHCLRTDLDAKSDSGVREGVHLAAMSGALDVMQRHYLGVCPAVEGLRVFPAPPPGLGDVSLAVQFHGQWVDVTRVDEVITVHLRALSTQAITLIHALGTEQLEPGSSVNVIG</sequence>
<dbReference type="GO" id="GO:0005975">
    <property type="term" value="P:carbohydrate metabolic process"/>
    <property type="evidence" value="ECO:0007669"/>
    <property type="project" value="InterPro"/>
</dbReference>
<dbReference type="SUPFAM" id="SSF74650">
    <property type="entry name" value="Galactose mutarotase-like"/>
    <property type="match status" value="1"/>
</dbReference>
<reference evidence="8" key="1">
    <citation type="submission" date="2023-09" db="EMBL/GenBank/DDBJ databases">
        <title>First report of Pseudomonas coleopterorum DJ13 causing leaf spot on Rhododendron pulchrum Sweet in China.</title>
        <authorList>
            <person name="Zhang Y."/>
        </authorList>
    </citation>
    <scope>NUCLEOTIDE SEQUENCE</scope>
    <source>
        <strain evidence="8">DJ13</strain>
    </source>
</reference>
<keyword evidence="8" id="KW-0378">Hydrolase</keyword>
<protein>
    <submittedName>
        <fullName evidence="8">Glycoside hydrolase family 65 protein</fullName>
    </submittedName>
</protein>
<evidence type="ECO:0000259" key="6">
    <source>
        <dbReference type="Pfam" id="PF03632"/>
    </source>
</evidence>
<dbReference type="Pfam" id="PF03636">
    <property type="entry name" value="Glyco_hydro_65N"/>
    <property type="match status" value="1"/>
</dbReference>
<dbReference type="PANTHER" id="PTHR11051:SF8">
    <property type="entry name" value="PROTEIN-GLUCOSYLGALACTOSYLHYDROXYLYSINE GLUCOSIDASE"/>
    <property type="match status" value="1"/>
</dbReference>
<feature type="binding site" evidence="5">
    <location>
        <begin position="377"/>
        <end position="378"/>
    </location>
    <ligand>
        <name>substrate</name>
    </ligand>
</feature>
<feature type="domain" description="Glycoside hydrolase family 65 N-terminal" evidence="7">
    <location>
        <begin position="43"/>
        <end position="288"/>
    </location>
</feature>
<dbReference type="Pfam" id="PF03632">
    <property type="entry name" value="Glyco_hydro_65m"/>
    <property type="match status" value="1"/>
</dbReference>
<dbReference type="GO" id="GO:0016757">
    <property type="term" value="F:glycosyltransferase activity"/>
    <property type="evidence" value="ECO:0007669"/>
    <property type="project" value="UniProtKB-KW"/>
</dbReference>
<keyword evidence="2" id="KW-0328">Glycosyltransferase</keyword>
<comment type="similarity">
    <text evidence="1">Belongs to the glycosyl hydrolase 65 family.</text>
</comment>
<dbReference type="AlphaFoldDB" id="A0AAJ6LWV6"/>
<name>A0AAJ6LWV6_9PSED</name>
<dbReference type="PIRSF" id="PIRSF036289">
    <property type="entry name" value="Glycosyl_hydrolase_malt_phosph"/>
    <property type="match status" value="1"/>
</dbReference>
<dbReference type="GO" id="GO:0004553">
    <property type="term" value="F:hydrolase activity, hydrolyzing O-glycosyl compounds"/>
    <property type="evidence" value="ECO:0007669"/>
    <property type="project" value="TreeGrafter"/>
</dbReference>
<dbReference type="InterPro" id="IPR037018">
    <property type="entry name" value="GH65_N"/>
</dbReference>
<feature type="active site" description="Proton donor" evidence="4">
    <location>
        <position position="516"/>
    </location>
</feature>
<proteinExistence type="inferred from homology"/>
<dbReference type="RefSeq" id="WP_310791216.1">
    <property type="nucleotide sequence ID" value="NZ_CP134081.1"/>
</dbReference>
<dbReference type="InterPro" id="IPR005196">
    <property type="entry name" value="Glyco_hydro_65_N"/>
</dbReference>
<evidence type="ECO:0000256" key="2">
    <source>
        <dbReference type="ARBA" id="ARBA00022676"/>
    </source>
</evidence>
<dbReference type="PANTHER" id="PTHR11051">
    <property type="entry name" value="GLYCOSYL HYDROLASE-RELATED"/>
    <property type="match status" value="1"/>
</dbReference>
<gene>
    <name evidence="8" type="ORF">RI108_13280</name>
</gene>
<dbReference type="InterPro" id="IPR008928">
    <property type="entry name" value="6-hairpin_glycosidase_sf"/>
</dbReference>
<evidence type="ECO:0000313" key="9">
    <source>
        <dbReference type="Proteomes" id="UP001258207"/>
    </source>
</evidence>
<evidence type="ECO:0000313" key="8">
    <source>
        <dbReference type="EMBL" id="WNC08286.1"/>
    </source>
</evidence>
<dbReference type="SUPFAM" id="SSF48208">
    <property type="entry name" value="Six-hairpin glycosidases"/>
    <property type="match status" value="1"/>
</dbReference>
<dbReference type="EMBL" id="CP134081">
    <property type="protein sequence ID" value="WNC08286.1"/>
    <property type="molecule type" value="Genomic_DNA"/>
</dbReference>
<dbReference type="InterPro" id="IPR012341">
    <property type="entry name" value="6hp_glycosidase-like_sf"/>
</dbReference>
<evidence type="ECO:0000259" key="7">
    <source>
        <dbReference type="Pfam" id="PF03636"/>
    </source>
</evidence>
<accession>A0AAJ6LWV6</accession>
<dbReference type="InterPro" id="IPR005195">
    <property type="entry name" value="Glyco_hydro_65_M"/>
</dbReference>
<evidence type="ECO:0000256" key="3">
    <source>
        <dbReference type="ARBA" id="ARBA00022679"/>
    </source>
</evidence>
<evidence type="ECO:0000256" key="4">
    <source>
        <dbReference type="PIRSR" id="PIRSR036289-50"/>
    </source>
</evidence>
<dbReference type="InterPro" id="IPR017045">
    <property type="entry name" value="Malt_Pase/Glycosyl_Hdrlase"/>
</dbReference>
<evidence type="ECO:0000256" key="1">
    <source>
        <dbReference type="ARBA" id="ARBA00006768"/>
    </source>
</evidence>